<dbReference type="InterPro" id="IPR055405">
    <property type="entry name" value="ARM_KNTC1_3rd"/>
</dbReference>
<gene>
    <name evidence="2" type="ORF">ElyMa_003392400</name>
</gene>
<dbReference type="GO" id="GO:0031267">
    <property type="term" value="F:small GTPase binding"/>
    <property type="evidence" value="ECO:0007669"/>
    <property type="project" value="TreeGrafter"/>
</dbReference>
<dbReference type="InterPro" id="IPR052802">
    <property type="entry name" value="KNTC1"/>
</dbReference>
<dbReference type="AlphaFoldDB" id="A0AAV4JN69"/>
<evidence type="ECO:0000313" key="3">
    <source>
        <dbReference type="Proteomes" id="UP000762676"/>
    </source>
</evidence>
<feature type="non-terminal residue" evidence="2">
    <location>
        <position position="475"/>
    </location>
</feature>
<dbReference type="PANTHER" id="PTHR15688">
    <property type="entry name" value="KINETOCHORE-ASSOCIATED PROTEIN 1"/>
    <property type="match status" value="1"/>
</dbReference>
<dbReference type="GO" id="GO:0007094">
    <property type="term" value="P:mitotic spindle assembly checkpoint signaling"/>
    <property type="evidence" value="ECO:0007669"/>
    <property type="project" value="TreeGrafter"/>
</dbReference>
<dbReference type="Pfam" id="PF24515">
    <property type="entry name" value="ARM_KNTC1_3rd"/>
    <property type="match status" value="1"/>
</dbReference>
<keyword evidence="3" id="KW-1185">Reference proteome</keyword>
<dbReference type="GO" id="GO:1990423">
    <property type="term" value="C:RZZ complex"/>
    <property type="evidence" value="ECO:0007669"/>
    <property type="project" value="TreeGrafter"/>
</dbReference>
<dbReference type="GO" id="GO:0005737">
    <property type="term" value="C:cytoplasm"/>
    <property type="evidence" value="ECO:0007669"/>
    <property type="project" value="TreeGrafter"/>
</dbReference>
<dbReference type="GO" id="GO:1903394">
    <property type="term" value="P:protein localization to kinetochore involved in kinetochore assembly"/>
    <property type="evidence" value="ECO:0007669"/>
    <property type="project" value="TreeGrafter"/>
</dbReference>
<feature type="domain" description="KNTC1 third ARM-repeats" evidence="1">
    <location>
        <begin position="342"/>
        <end position="465"/>
    </location>
</feature>
<name>A0AAV4JN69_9GAST</name>
<evidence type="ECO:0000259" key="1">
    <source>
        <dbReference type="Pfam" id="PF24515"/>
    </source>
</evidence>
<accession>A0AAV4JN69</accession>
<dbReference type="EMBL" id="BMAT01006983">
    <property type="protein sequence ID" value="GFS23559.1"/>
    <property type="molecule type" value="Genomic_DNA"/>
</dbReference>
<dbReference type="GO" id="GO:0005828">
    <property type="term" value="C:kinetochore microtubule"/>
    <property type="evidence" value="ECO:0007669"/>
    <property type="project" value="TreeGrafter"/>
</dbReference>
<protein>
    <submittedName>
        <fullName evidence="2">Kinetochore-associated protein 1</fullName>
    </submittedName>
</protein>
<dbReference type="PANTHER" id="PTHR15688:SF1">
    <property type="entry name" value="KINETOCHORE-ASSOCIATED PROTEIN 1"/>
    <property type="match status" value="1"/>
</dbReference>
<reference evidence="2 3" key="1">
    <citation type="journal article" date="2021" name="Elife">
        <title>Chloroplast acquisition without the gene transfer in kleptoplastic sea slugs, Plakobranchus ocellatus.</title>
        <authorList>
            <person name="Maeda T."/>
            <person name="Takahashi S."/>
            <person name="Yoshida T."/>
            <person name="Shimamura S."/>
            <person name="Takaki Y."/>
            <person name="Nagai Y."/>
            <person name="Toyoda A."/>
            <person name="Suzuki Y."/>
            <person name="Arimoto A."/>
            <person name="Ishii H."/>
            <person name="Satoh N."/>
            <person name="Nishiyama T."/>
            <person name="Hasebe M."/>
            <person name="Maruyama T."/>
            <person name="Minagawa J."/>
            <person name="Obokata J."/>
            <person name="Shigenobu S."/>
        </authorList>
    </citation>
    <scope>NUCLEOTIDE SEQUENCE [LARGE SCALE GENOMIC DNA]</scope>
</reference>
<dbReference type="GO" id="GO:0000070">
    <property type="term" value="P:mitotic sister chromatid segregation"/>
    <property type="evidence" value="ECO:0007669"/>
    <property type="project" value="TreeGrafter"/>
</dbReference>
<organism evidence="2 3">
    <name type="scientific">Elysia marginata</name>
    <dbReference type="NCBI Taxonomy" id="1093978"/>
    <lineage>
        <taxon>Eukaryota</taxon>
        <taxon>Metazoa</taxon>
        <taxon>Spiralia</taxon>
        <taxon>Lophotrochozoa</taxon>
        <taxon>Mollusca</taxon>
        <taxon>Gastropoda</taxon>
        <taxon>Heterobranchia</taxon>
        <taxon>Euthyneura</taxon>
        <taxon>Panpulmonata</taxon>
        <taxon>Sacoglossa</taxon>
        <taxon>Placobranchoidea</taxon>
        <taxon>Plakobranchidae</taxon>
        <taxon>Elysia</taxon>
    </lineage>
</organism>
<evidence type="ECO:0000313" key="2">
    <source>
        <dbReference type="EMBL" id="GFS23559.1"/>
    </source>
</evidence>
<dbReference type="Proteomes" id="UP000762676">
    <property type="component" value="Unassembled WGS sequence"/>
</dbReference>
<comment type="caution">
    <text evidence="2">The sequence shown here is derived from an EMBL/GenBank/DDBJ whole genome shotgun (WGS) entry which is preliminary data.</text>
</comment>
<sequence>MQNFSFFCLFFIPQDCAKYIAYDQTISNAQKVLAAFSATHNEDKILIFACQLKVEHAQLDDLAEFLRNMPKQTAIKCCQFVMTTAKHLSVEGYPAALAELCYNLAVSYETLTDKSRCLALLRQVSGQYQGLELLRLCRLLNLDHSEAIQTLLDTYVDNAGDNLCPSVKKILSLVSQSLVNVCLPEWSVLSALDLLTQPGTDHHQLLDVCLRLATLLATHCQPENFAEVVELLGLIVLARDICRLDQNGETSAQTEAAATWDPHLIVEKASPGQTSLAYLGVLSRKGCWSEDLVKECVTLTQELTEQGQHLLALRVLKFFKHVGACKLELSPLLRSKEGSLLLSLACSVSLPQEESICLIKSTLKSCGTDFKKLKRASSVAAAFAEVIGNEGLIESCESVKNIAKWGTRLAKIGITFKAPAKLEALDKLIKSRYCTVEIIKEFFIDFKVEKVCLETHVASYLQHYLARHTHLSLPE</sequence>
<proteinExistence type="predicted"/>